<evidence type="ECO:0000313" key="2">
    <source>
        <dbReference type="Proteomes" id="UP001228643"/>
    </source>
</evidence>
<evidence type="ECO:0000313" key="1">
    <source>
        <dbReference type="EMBL" id="MDI5951291.1"/>
    </source>
</evidence>
<evidence type="ECO:0008006" key="3">
    <source>
        <dbReference type="Google" id="ProtNLM"/>
    </source>
</evidence>
<keyword evidence="2" id="KW-1185">Reference proteome</keyword>
<organism evidence="1 2">
    <name type="scientific">Flavobacterium yafengii</name>
    <dbReference type="NCBI Taxonomy" id="3041253"/>
    <lineage>
        <taxon>Bacteria</taxon>
        <taxon>Pseudomonadati</taxon>
        <taxon>Bacteroidota</taxon>
        <taxon>Flavobacteriia</taxon>
        <taxon>Flavobacteriales</taxon>
        <taxon>Flavobacteriaceae</taxon>
        <taxon>Flavobacterium</taxon>
    </lineage>
</organism>
<name>A0AAW6TQA9_9FLAO</name>
<proteinExistence type="predicted"/>
<accession>A0AAW6TQA9</accession>
<gene>
    <name evidence="1" type="ORF">QLS97_16690</name>
</gene>
<dbReference type="RefSeq" id="WP_282718276.1">
    <property type="nucleotide sequence ID" value="NZ_JASCRY010000008.1"/>
</dbReference>
<sequence>MDTKLISRIAYSDIFNKSENIKSVINKINTEKAIVLLAIINKYEHKIHKESNSELKFILNEWLLNSDKDLKSKVINSYSKLVEKRDIKNSNEIDLSSINIINRIATLRTIELLVSQSNLDSDGNDYESITLENVFKLYLLVNDELSNRQDKLFQKWLPNIHEKTKEIRFHLYLGLSHIDLTSESISKKLISEVLKFVQFEKWLKRQNIHQDIVNTYLKNLQSNDWYDLFSKVFHLNKIAINNHIVSKEMYPELWVILEYFSSHEETSQEWNELTTIRKKPLYKLKNRDYIIIDFGFLLDKFFSGIYHDLIELSKKSYKNNFHLDYSKNFVEGVLLVNSLKSVFGKSYIQYSENRIKLNIKKGIENLALPDYYIRNGGKIFIFECKNSFLSNVNKINLDCDLIENEIKDKFFESSGKKKAVKQLLNFINLSEDKQYTFFDNLKKHSNLKYYPVLVVTDNTLTSIGFNKLFHEYFQNELSHVKSDLVSRIKPLTIIHINDFLYYNESLKKLDVLIQEYHKYTLNKNAIDSMLSFSTFIDFFKFPGKRKTRRESIDHILKDSLLPL</sequence>
<dbReference type="EMBL" id="JASCRY010000008">
    <property type="protein sequence ID" value="MDI5951291.1"/>
    <property type="molecule type" value="Genomic_DNA"/>
</dbReference>
<dbReference type="AlphaFoldDB" id="A0AAW6TQA9"/>
<reference evidence="1 2" key="1">
    <citation type="submission" date="2023-04" db="EMBL/GenBank/DDBJ databases">
        <title>Two novel species of Flavobacterium.</title>
        <authorList>
            <person name="Liu Q."/>
            <person name="Xin Y.-H."/>
        </authorList>
    </citation>
    <scope>NUCLEOTIDE SEQUENCE [LARGE SCALE GENOMIC DNA]</scope>
    <source>
        <strain evidence="1 2">LB2P87</strain>
    </source>
</reference>
<dbReference type="Proteomes" id="UP001228643">
    <property type="component" value="Unassembled WGS sequence"/>
</dbReference>
<protein>
    <recommendedName>
        <fullName evidence="3">NERD domain-containing protein</fullName>
    </recommendedName>
</protein>
<comment type="caution">
    <text evidence="1">The sequence shown here is derived from an EMBL/GenBank/DDBJ whole genome shotgun (WGS) entry which is preliminary data.</text>
</comment>